<comment type="caution">
    <text evidence="2">The sequence shown here is derived from an EMBL/GenBank/DDBJ whole genome shotgun (WGS) entry which is preliminary data.</text>
</comment>
<sequence>MLKIITQLSMFLVGTLAQSQVSETREMQHFSKIVVNDGVELVLTQSGTSELFAQAPDALSLNDLVTEVKDETLFVYTKDELEGDAKVYISLSELSSLTVSENSQVSLTNELNMPELQISLASHSIFTGNVNASKLGLDLKAGSFFSGNVTAREFSASIDGKSTARLSGWAANATINAAHGSKCFAKTLYTSISALDASGNSQIAANVEKEVLVKITEGSQISWAGYPTSTTLPEDAKIVKSNTTAISGI</sequence>
<name>A0A7Y8Y288_9FLAO</name>
<dbReference type="Proteomes" id="UP000535020">
    <property type="component" value="Unassembled WGS sequence"/>
</dbReference>
<accession>A0A7Y8Y288</accession>
<gene>
    <name evidence="2" type="ORF">HZF10_09115</name>
</gene>
<dbReference type="AlphaFoldDB" id="A0A7Y8Y288"/>
<proteinExistence type="predicted"/>
<keyword evidence="3" id="KW-1185">Reference proteome</keyword>
<evidence type="ECO:0000313" key="3">
    <source>
        <dbReference type="Proteomes" id="UP000535020"/>
    </source>
</evidence>
<feature type="domain" description="Putative auto-transporter adhesin head GIN" evidence="1">
    <location>
        <begin position="29"/>
        <end position="227"/>
    </location>
</feature>
<evidence type="ECO:0000313" key="2">
    <source>
        <dbReference type="EMBL" id="NYA71077.1"/>
    </source>
</evidence>
<reference evidence="2 3" key="1">
    <citation type="submission" date="2020-07" db="EMBL/GenBank/DDBJ databases">
        <authorList>
            <person name="Sun Q."/>
        </authorList>
    </citation>
    <scope>NUCLEOTIDE SEQUENCE [LARGE SCALE GENOMIC DNA]</scope>
    <source>
        <strain evidence="2 3">MAH-1</strain>
    </source>
</reference>
<dbReference type="Pfam" id="PF10988">
    <property type="entry name" value="DUF2807"/>
    <property type="match status" value="1"/>
</dbReference>
<dbReference type="RefSeq" id="WP_176005885.1">
    <property type="nucleotide sequence ID" value="NZ_JABWMI010000010.1"/>
</dbReference>
<dbReference type="InterPro" id="IPR021255">
    <property type="entry name" value="DUF2807"/>
</dbReference>
<dbReference type="Gene3D" id="2.160.20.120">
    <property type="match status" value="1"/>
</dbReference>
<protein>
    <submittedName>
        <fullName evidence="2">DUF2807 domain-containing protein</fullName>
    </submittedName>
</protein>
<dbReference type="EMBL" id="JACBJI010000003">
    <property type="protein sequence ID" value="NYA71077.1"/>
    <property type="molecule type" value="Genomic_DNA"/>
</dbReference>
<evidence type="ECO:0000259" key="1">
    <source>
        <dbReference type="Pfam" id="PF10988"/>
    </source>
</evidence>
<organism evidence="2 3">
    <name type="scientific">Flavobacterium agri</name>
    <dbReference type="NCBI Taxonomy" id="2743471"/>
    <lineage>
        <taxon>Bacteria</taxon>
        <taxon>Pseudomonadati</taxon>
        <taxon>Bacteroidota</taxon>
        <taxon>Flavobacteriia</taxon>
        <taxon>Flavobacteriales</taxon>
        <taxon>Flavobacteriaceae</taxon>
        <taxon>Flavobacterium</taxon>
    </lineage>
</organism>